<dbReference type="Pfam" id="PF02441">
    <property type="entry name" value="Flavoprotein"/>
    <property type="match status" value="1"/>
</dbReference>
<accession>A0A060LYN4</accession>
<dbReference type="STRING" id="1246626.BleG1_2307"/>
<evidence type="ECO:0000313" key="8">
    <source>
        <dbReference type="Proteomes" id="UP000027142"/>
    </source>
</evidence>
<dbReference type="KEGG" id="ble:BleG1_2307"/>
<evidence type="ECO:0000256" key="1">
    <source>
        <dbReference type="ARBA" id="ARBA00022793"/>
    </source>
</evidence>
<dbReference type="GO" id="GO:0071513">
    <property type="term" value="C:phosphopantothenoylcysteine decarboxylase complex"/>
    <property type="evidence" value="ECO:0007669"/>
    <property type="project" value="TreeGrafter"/>
</dbReference>
<dbReference type="eggNOG" id="COG0452">
    <property type="taxonomic scope" value="Bacteria"/>
</dbReference>
<comment type="similarity">
    <text evidence="3 4">In the C-terminal section; belongs to the PPC synthetase family.</text>
</comment>
<protein>
    <recommendedName>
        <fullName evidence="3">Coenzyme A biosynthesis bifunctional protein CoaBC</fullName>
    </recommendedName>
    <alternativeName>
        <fullName evidence="3">DNA/pantothenate metabolism flavoprotein</fullName>
    </alternativeName>
    <alternativeName>
        <fullName evidence="3">Phosphopantothenoylcysteine synthetase/decarboxylase</fullName>
        <shortName evidence="3">PPCS-PPCDC</shortName>
    </alternativeName>
    <domain>
        <recommendedName>
            <fullName evidence="3">Phosphopantothenoylcysteine decarboxylase</fullName>
            <shortName evidence="3">PPC decarboxylase</shortName>
            <shortName evidence="3">PPC-DC</shortName>
            <ecNumber evidence="3">4.1.1.36</ecNumber>
        </recommendedName>
        <alternativeName>
            <fullName evidence="3">CoaC</fullName>
        </alternativeName>
    </domain>
    <domain>
        <recommendedName>
            <fullName evidence="3">Phosphopantothenate--cysteine ligase</fullName>
            <ecNumber evidence="3">6.3.2.5</ecNumber>
        </recommendedName>
        <alternativeName>
            <fullName evidence="3">CoaB</fullName>
        </alternativeName>
        <alternativeName>
            <fullName evidence="3">Phosphopantothenoylcysteine synthetase</fullName>
            <shortName evidence="3">PPC synthetase</shortName>
            <shortName evidence="3">PPC-S</shortName>
        </alternativeName>
    </domain>
</protein>
<evidence type="ECO:0000256" key="4">
    <source>
        <dbReference type="RuleBase" id="RU364078"/>
    </source>
</evidence>
<dbReference type="SUPFAM" id="SSF102645">
    <property type="entry name" value="CoaB-like"/>
    <property type="match status" value="1"/>
</dbReference>
<evidence type="ECO:0000259" key="6">
    <source>
        <dbReference type="Pfam" id="PF04127"/>
    </source>
</evidence>
<dbReference type="InterPro" id="IPR005252">
    <property type="entry name" value="CoaBC"/>
</dbReference>
<gene>
    <name evidence="3" type="primary">coaBC</name>
    <name evidence="7" type="ORF">BleG1_2307</name>
</gene>
<dbReference type="HAMAP" id="MF_02225">
    <property type="entry name" value="CoaBC"/>
    <property type="match status" value="1"/>
</dbReference>
<dbReference type="InterPro" id="IPR035929">
    <property type="entry name" value="CoaB-like_sf"/>
</dbReference>
<keyword evidence="8" id="KW-1185">Reference proteome</keyword>
<dbReference type="EMBL" id="CP003923">
    <property type="protein sequence ID" value="AIC94885.1"/>
    <property type="molecule type" value="Genomic_DNA"/>
</dbReference>
<comment type="catalytic activity">
    <reaction evidence="3 4">
        <text>N-[(R)-4-phosphopantothenoyl]-L-cysteine + H(+) = (R)-4'-phosphopantetheine + CO2</text>
        <dbReference type="Rhea" id="RHEA:16793"/>
        <dbReference type="ChEBI" id="CHEBI:15378"/>
        <dbReference type="ChEBI" id="CHEBI:16526"/>
        <dbReference type="ChEBI" id="CHEBI:59458"/>
        <dbReference type="ChEBI" id="CHEBI:61723"/>
        <dbReference type="EC" id="4.1.1.36"/>
    </reaction>
</comment>
<comment type="pathway">
    <text evidence="3 4">Cofactor biosynthesis; coenzyme A biosynthesis; CoA from (R)-pantothenate: step 3/5.</text>
</comment>
<dbReference type="RefSeq" id="WP_038480877.1">
    <property type="nucleotide sequence ID" value="NZ_CP003923.1"/>
</dbReference>
<dbReference type="GO" id="GO:0046872">
    <property type="term" value="F:metal ion binding"/>
    <property type="evidence" value="ECO:0007669"/>
    <property type="project" value="UniProtKB-KW"/>
</dbReference>
<proteinExistence type="inferred from homology"/>
<dbReference type="Gene3D" id="3.40.50.1950">
    <property type="entry name" value="Flavin prenyltransferase-like"/>
    <property type="match status" value="1"/>
</dbReference>
<dbReference type="PANTHER" id="PTHR14359">
    <property type="entry name" value="HOMO-OLIGOMERIC FLAVIN CONTAINING CYS DECARBOXYLASE FAMILY"/>
    <property type="match status" value="1"/>
</dbReference>
<keyword evidence="3 4" id="KW-0436">Ligase</keyword>
<dbReference type="InterPro" id="IPR007085">
    <property type="entry name" value="DNA/pantothenate-metab_flavo_C"/>
</dbReference>
<feature type="active site" description="Proton donor" evidence="3">
    <location>
        <position position="157"/>
    </location>
</feature>
<dbReference type="InterPro" id="IPR036551">
    <property type="entry name" value="Flavin_trans-like"/>
</dbReference>
<evidence type="ECO:0000256" key="3">
    <source>
        <dbReference type="HAMAP-Rule" id="MF_02225"/>
    </source>
</evidence>
<feature type="region of interest" description="Phosphopantothenoylcysteine decarboxylase" evidence="3">
    <location>
        <begin position="1"/>
        <end position="189"/>
    </location>
</feature>
<keyword evidence="3" id="KW-0460">Magnesium</keyword>
<feature type="binding site" evidence="3">
    <location>
        <position position="340"/>
    </location>
    <ligand>
        <name>CTP</name>
        <dbReference type="ChEBI" id="CHEBI:37563"/>
    </ligand>
</feature>
<feature type="binding site" evidence="3">
    <location>
        <position position="322"/>
    </location>
    <ligand>
        <name>CTP</name>
        <dbReference type="ChEBI" id="CHEBI:37563"/>
    </ligand>
</feature>
<evidence type="ECO:0000313" key="7">
    <source>
        <dbReference type="EMBL" id="AIC94885.1"/>
    </source>
</evidence>
<evidence type="ECO:0000259" key="5">
    <source>
        <dbReference type="Pfam" id="PF02441"/>
    </source>
</evidence>
<dbReference type="PATRIC" id="fig|1246626.3.peg.2306"/>
<name>A0A060LYN4_9BACI</name>
<comment type="catalytic activity">
    <reaction evidence="3 4">
        <text>(R)-4'-phosphopantothenate + L-cysteine + CTP = N-[(R)-4-phosphopantothenoyl]-L-cysteine + CMP + diphosphate + H(+)</text>
        <dbReference type="Rhea" id="RHEA:19397"/>
        <dbReference type="ChEBI" id="CHEBI:10986"/>
        <dbReference type="ChEBI" id="CHEBI:15378"/>
        <dbReference type="ChEBI" id="CHEBI:33019"/>
        <dbReference type="ChEBI" id="CHEBI:35235"/>
        <dbReference type="ChEBI" id="CHEBI:37563"/>
        <dbReference type="ChEBI" id="CHEBI:59458"/>
        <dbReference type="ChEBI" id="CHEBI:60377"/>
        <dbReference type="EC" id="6.3.2.5"/>
    </reaction>
</comment>
<comment type="cofactor">
    <cofactor evidence="3">
        <name>Mg(2+)</name>
        <dbReference type="ChEBI" id="CHEBI:18420"/>
    </cofactor>
</comment>
<feature type="region of interest" description="Phosphopantothenate--cysteine ligase" evidence="3">
    <location>
        <begin position="190"/>
        <end position="402"/>
    </location>
</feature>
<dbReference type="Proteomes" id="UP000027142">
    <property type="component" value="Chromosome"/>
</dbReference>
<dbReference type="AlphaFoldDB" id="A0A060LYN4"/>
<dbReference type="NCBIfam" id="TIGR00521">
    <property type="entry name" value="coaBC_dfp"/>
    <property type="match status" value="1"/>
</dbReference>
<evidence type="ECO:0000256" key="2">
    <source>
        <dbReference type="ARBA" id="ARBA00023239"/>
    </source>
</evidence>
<dbReference type="HOGENOM" id="CLU_033319_0_1_9"/>
<sequence length="402" mass="44111">MLKNKTIVIGVSGGIAAFKSAALVSKLTQAGANVYVVMTDSAKQFIAPTTFQALSRNEVYTDTFYEPDSTKIAHIDLADQADLVLVAPASANTVAKVANGLADNMLTTMLLATKAPVVFAPAMNVNMYDHPATQRNLQQLKAYGFQVIEPNAGYLACGWVGKGRMAEPEDLLELVQLMCLDQTVFTGKRVLITAGPTREKIDPVRYLSNYSSGKTGYALATEARNRGAHVTLVTGPTGLKPPSGVEVVPIQSAEDLYEEVTKRFNDVDIVVKSAAVADYAPEIVENQKRKKQTDQWSLPLKKTRDTLKRLGELKQSQVLVGFAAESQDVEFYAKDKLERKNLDLIVANNITTEGAGFDHDTNIVTVYAKDHYEKRYPLASKKDVALHIFDEIEAYMKRSDVL</sequence>
<comment type="pathway">
    <text evidence="3 4">Cofactor biosynthesis; coenzyme A biosynthesis; CoA from (R)-pantothenate: step 2/5.</text>
</comment>
<comment type="cofactor">
    <cofactor evidence="3">
        <name>FMN</name>
        <dbReference type="ChEBI" id="CHEBI:58210"/>
    </cofactor>
    <text evidence="3">Binds 1 FMN per subunit.</text>
</comment>
<feature type="binding site" evidence="3">
    <location>
        <position position="278"/>
    </location>
    <ligand>
        <name>CTP</name>
        <dbReference type="ChEBI" id="CHEBI:37563"/>
    </ligand>
</feature>
<keyword evidence="3 4" id="KW-0285">Flavoprotein</keyword>
<feature type="domain" description="DNA/pantothenate metabolism flavoprotein C-terminal" evidence="6">
    <location>
        <begin position="186"/>
        <end position="394"/>
    </location>
</feature>
<comment type="similarity">
    <text evidence="3 4">In the N-terminal section; belongs to the HFCD (homo-oligomeric flavin containing Cys decarboxylase) superfamily.</text>
</comment>
<dbReference type="EC" id="4.1.1.36" evidence="3"/>
<keyword evidence="1 3" id="KW-0210">Decarboxylase</keyword>
<dbReference type="UniPathway" id="UPA00241">
    <property type="reaction ID" value="UER00353"/>
</dbReference>
<reference evidence="7 8" key="1">
    <citation type="journal article" date="2014" name="Gene">
        <title>A comparative genomic analysis of the alkalitolerant soil bacterium Bacillus lehensis G1.</title>
        <authorList>
            <person name="Noor Y.M."/>
            <person name="Samsulrizal N.H."/>
            <person name="Jema'on N.A."/>
            <person name="Low K.O."/>
            <person name="Ramli A.N."/>
            <person name="Alias N.I."/>
            <person name="Damis S.I."/>
            <person name="Fuzi S.F."/>
            <person name="Isa M.N."/>
            <person name="Murad A.M."/>
            <person name="Raih M.F."/>
            <person name="Bakar F.D."/>
            <person name="Najimudin N."/>
            <person name="Mahadi N.M."/>
            <person name="Illias R.M."/>
        </authorList>
    </citation>
    <scope>NUCLEOTIDE SEQUENCE [LARGE SCALE GENOMIC DNA]</scope>
    <source>
        <strain evidence="7 8">G1</strain>
    </source>
</reference>
<comment type="function">
    <text evidence="4">Catalyzes two steps in the biosynthesis of coenzyme A. In the first step cysteine is conjugated to 4'-phosphopantothenate to form 4-phosphopantothenoylcysteine, in the latter compound is decarboxylated to form 4'-phosphopantotheine.</text>
</comment>
<comment type="function">
    <text evidence="3">Catalyzes two sequential steps in the biosynthesis of coenzyme A. In the first step cysteine is conjugated to 4'-phosphopantothenate to form 4-phosphopantothenoylcysteine. In the second step the latter compound is decarboxylated to form 4'-phosphopantotheine.</text>
</comment>
<dbReference type="GO" id="GO:0004633">
    <property type="term" value="F:phosphopantothenoylcysteine decarboxylase activity"/>
    <property type="evidence" value="ECO:0007669"/>
    <property type="project" value="UniProtKB-UniRule"/>
</dbReference>
<keyword evidence="3 4" id="KW-0288">FMN</keyword>
<dbReference type="Gene3D" id="3.40.50.10300">
    <property type="entry name" value="CoaB-like"/>
    <property type="match status" value="1"/>
</dbReference>
<keyword evidence="3" id="KW-0479">Metal-binding</keyword>
<dbReference type="Pfam" id="PF04127">
    <property type="entry name" value="DFP"/>
    <property type="match status" value="1"/>
</dbReference>
<comment type="caution">
    <text evidence="3">Lacks conserved residue(s) required for the propagation of feature annotation.</text>
</comment>
<keyword evidence="3" id="KW-0511">Multifunctional enzyme</keyword>
<dbReference type="GO" id="GO:0004632">
    <property type="term" value="F:phosphopantothenate--cysteine ligase activity"/>
    <property type="evidence" value="ECO:0007669"/>
    <property type="project" value="UniProtKB-UniRule"/>
</dbReference>
<dbReference type="SUPFAM" id="SSF52507">
    <property type="entry name" value="Homo-oligomeric flavin-containing Cys decarboxylases, HFCD"/>
    <property type="match status" value="1"/>
</dbReference>
<dbReference type="InterPro" id="IPR003382">
    <property type="entry name" value="Flavoprotein"/>
</dbReference>
<keyword evidence="2 3" id="KW-0456">Lyase</keyword>
<dbReference type="GO" id="GO:0015937">
    <property type="term" value="P:coenzyme A biosynthetic process"/>
    <property type="evidence" value="ECO:0007669"/>
    <property type="project" value="UniProtKB-UniRule"/>
</dbReference>
<dbReference type="OrthoDB" id="9802554at2"/>
<feature type="domain" description="Flavoprotein" evidence="5">
    <location>
        <begin position="5"/>
        <end position="174"/>
    </location>
</feature>
<dbReference type="GO" id="GO:0015941">
    <property type="term" value="P:pantothenate catabolic process"/>
    <property type="evidence" value="ECO:0007669"/>
    <property type="project" value="InterPro"/>
</dbReference>
<feature type="binding site" evidence="3">
    <location>
        <position position="336"/>
    </location>
    <ligand>
        <name>CTP</name>
        <dbReference type="ChEBI" id="CHEBI:37563"/>
    </ligand>
</feature>
<dbReference type="PANTHER" id="PTHR14359:SF6">
    <property type="entry name" value="PHOSPHOPANTOTHENOYLCYSTEINE DECARBOXYLASE"/>
    <property type="match status" value="1"/>
</dbReference>
<dbReference type="GO" id="GO:0010181">
    <property type="term" value="F:FMN binding"/>
    <property type="evidence" value="ECO:0007669"/>
    <property type="project" value="UniProtKB-UniRule"/>
</dbReference>
<organism evidence="7 8">
    <name type="scientific">Shouchella lehensis G1</name>
    <dbReference type="NCBI Taxonomy" id="1246626"/>
    <lineage>
        <taxon>Bacteria</taxon>
        <taxon>Bacillati</taxon>
        <taxon>Bacillota</taxon>
        <taxon>Bacilli</taxon>
        <taxon>Bacillales</taxon>
        <taxon>Bacillaceae</taxon>
        <taxon>Shouchella</taxon>
    </lineage>
</organism>
<feature type="binding site" evidence="3">
    <location>
        <position position="288"/>
    </location>
    <ligand>
        <name>CTP</name>
        <dbReference type="ChEBI" id="CHEBI:37563"/>
    </ligand>
</feature>
<dbReference type="EC" id="6.3.2.5" evidence="3"/>